<sequence length="437" mass="47129">MRSVSEIPSSIRGLREQYRTHQASPRKVVELALKRANSNASHNVYLARDDDWTRNELEQLLAQDPGDSEAFEKQPLWGVPVSLKDCFDLEGYITTCGSRFLGASRTPASADSSVASRLKRAGAIITGKTHLHQLAYGITGENRDFGNCLQPAHARLLTGGSSSGAAASVQEGSAMAAIGTDTGGSIRVPAALCGLAGYRCSITLSTANEFEIWRGGDHLALSFDTIGWLYRDLGDGPLLGAALFGLLHAKAPDPQGLRIGMPNASFLHDCEEEVLAALEHWASLLRSRGAQVVPFDAGIWREAMDLYAPLQANEAAALHPEPRDGFEPVIAERLRWGGSLSASELAEFRRRLTSFCQTSEQKLKDIDFVLLPCSPTAELRADENQSATRLQILRYTTPVSLLGWPAVTLPGRRGGPQLVGKLDADAELLALSAALPH</sequence>
<evidence type="ECO:0000313" key="2">
    <source>
        <dbReference type="EMBL" id="QNI33577.1"/>
    </source>
</evidence>
<evidence type="ECO:0000259" key="1">
    <source>
        <dbReference type="Pfam" id="PF01425"/>
    </source>
</evidence>
<dbReference type="PANTHER" id="PTHR11895:SF176">
    <property type="entry name" value="AMIDASE AMID-RELATED"/>
    <property type="match status" value="1"/>
</dbReference>
<dbReference type="KEGG" id="adin:H7849_06440"/>
<dbReference type="SUPFAM" id="SSF75304">
    <property type="entry name" value="Amidase signature (AS) enzymes"/>
    <property type="match status" value="1"/>
</dbReference>
<proteinExistence type="predicted"/>
<gene>
    <name evidence="2" type="ORF">H7849_06440</name>
</gene>
<dbReference type="EMBL" id="CP060394">
    <property type="protein sequence ID" value="QNI33577.1"/>
    <property type="molecule type" value="Genomic_DNA"/>
</dbReference>
<dbReference type="Gene3D" id="3.90.1300.10">
    <property type="entry name" value="Amidase signature (AS) domain"/>
    <property type="match status" value="1"/>
</dbReference>
<dbReference type="Proteomes" id="UP000515312">
    <property type="component" value="Chromosome"/>
</dbReference>
<dbReference type="AlphaFoldDB" id="A0A7G8BM07"/>
<evidence type="ECO:0000313" key="3">
    <source>
        <dbReference type="Proteomes" id="UP000515312"/>
    </source>
</evidence>
<feature type="domain" description="Amidase" evidence="1">
    <location>
        <begin position="28"/>
        <end position="410"/>
    </location>
</feature>
<reference evidence="2 3" key="1">
    <citation type="submission" date="2020-08" db="EMBL/GenBank/DDBJ databases">
        <title>Edaphobacter telluris sp. nov. and Acidobacterium dinghuensis sp. nov., two acidobacteria isolated from forest soil.</title>
        <authorList>
            <person name="Fu J."/>
            <person name="Qiu L."/>
        </authorList>
    </citation>
    <scope>NUCLEOTIDE SEQUENCE [LARGE SCALE GENOMIC DNA]</scope>
    <source>
        <strain evidence="2">4Y35</strain>
    </source>
</reference>
<dbReference type="InterPro" id="IPR000120">
    <property type="entry name" value="Amidase"/>
</dbReference>
<dbReference type="InterPro" id="IPR036928">
    <property type="entry name" value="AS_sf"/>
</dbReference>
<dbReference type="InterPro" id="IPR023631">
    <property type="entry name" value="Amidase_dom"/>
</dbReference>
<organism evidence="2 3">
    <name type="scientific">Alloacidobacterium dinghuense</name>
    <dbReference type="NCBI Taxonomy" id="2763107"/>
    <lineage>
        <taxon>Bacteria</taxon>
        <taxon>Pseudomonadati</taxon>
        <taxon>Acidobacteriota</taxon>
        <taxon>Terriglobia</taxon>
        <taxon>Terriglobales</taxon>
        <taxon>Acidobacteriaceae</taxon>
        <taxon>Alloacidobacterium</taxon>
    </lineage>
</organism>
<dbReference type="Pfam" id="PF01425">
    <property type="entry name" value="Amidase"/>
    <property type="match status" value="1"/>
</dbReference>
<dbReference type="RefSeq" id="WP_186745103.1">
    <property type="nucleotide sequence ID" value="NZ_CP060394.1"/>
</dbReference>
<name>A0A7G8BM07_9BACT</name>
<dbReference type="GO" id="GO:0003824">
    <property type="term" value="F:catalytic activity"/>
    <property type="evidence" value="ECO:0007669"/>
    <property type="project" value="InterPro"/>
</dbReference>
<dbReference type="PANTHER" id="PTHR11895">
    <property type="entry name" value="TRANSAMIDASE"/>
    <property type="match status" value="1"/>
</dbReference>
<protein>
    <submittedName>
        <fullName evidence="2">Amidase</fullName>
    </submittedName>
</protein>
<keyword evidence="3" id="KW-1185">Reference proteome</keyword>
<accession>A0A7G8BM07</accession>